<dbReference type="GO" id="GO:0006366">
    <property type="term" value="P:transcription by RNA polymerase II"/>
    <property type="evidence" value="ECO:0007669"/>
    <property type="project" value="TreeGrafter"/>
</dbReference>
<evidence type="ECO:0000313" key="6">
    <source>
        <dbReference type="EMBL" id="KAJ1962205.1"/>
    </source>
</evidence>
<evidence type="ECO:0000256" key="1">
    <source>
        <dbReference type="ARBA" id="ARBA00008296"/>
    </source>
</evidence>
<reference evidence="6" key="1">
    <citation type="submission" date="2022-07" db="EMBL/GenBank/DDBJ databases">
        <title>Phylogenomic reconstructions and comparative analyses of Kickxellomycotina fungi.</title>
        <authorList>
            <person name="Reynolds N.K."/>
            <person name="Stajich J.E."/>
            <person name="Barry K."/>
            <person name="Grigoriev I.V."/>
            <person name="Crous P."/>
            <person name="Smith M.E."/>
        </authorList>
    </citation>
    <scope>NUCLEOTIDE SEQUENCE</scope>
    <source>
        <strain evidence="6">RSA 1196</strain>
    </source>
</reference>
<comment type="similarity">
    <text evidence="1">Belongs to the CCDC124 family.</text>
</comment>
<feature type="region of interest" description="Disordered" evidence="3">
    <location>
        <begin position="140"/>
        <end position="171"/>
    </location>
</feature>
<protein>
    <recommendedName>
        <fullName evidence="8">HMG box domain-containing protein</fullName>
    </recommendedName>
</protein>
<feature type="region of interest" description="Disordered" evidence="3">
    <location>
        <begin position="1"/>
        <end position="98"/>
    </location>
</feature>
<dbReference type="InterPro" id="IPR010422">
    <property type="entry name" value="Ccdc124/Oxs1"/>
</dbReference>
<dbReference type="GO" id="GO:0005634">
    <property type="term" value="C:nucleus"/>
    <property type="evidence" value="ECO:0007669"/>
    <property type="project" value="TreeGrafter"/>
</dbReference>
<dbReference type="PANTHER" id="PTHR21680">
    <property type="entry name" value="COILED-COIL DOMAIN-CONTAINING PROTEIN 124"/>
    <property type="match status" value="1"/>
</dbReference>
<dbReference type="OrthoDB" id="76412at2759"/>
<dbReference type="PANTHER" id="PTHR21680:SF0">
    <property type="entry name" value="COILED-COIL DOMAIN-CONTAINING PROTEIN 124"/>
    <property type="match status" value="1"/>
</dbReference>
<accession>A0A9W8ANF3</accession>
<name>A0A9W8ANF3_9FUNG</name>
<sequence>MAKKFRGENSKVTAAKDRKAKAQAEKDKEKRAAQESKESAAWSAGAKKLDKKEAEMAKRAEKLARKQEAAKLLQEEEKQLGKTKPALKPTARKPATGAAKIAQKKAAKVETFQQENKAPEASYSARNIDDALDLLDIVHAPSGDVEPTPGDTSPKPKASTANVAIDRHPERRHKAAYTAYEARELPRLKEENKGLRLNQIKQIMWKNWQKSPENPFNQVYVAYNASQRDQEALVEEQRQRIESRLRVD</sequence>
<keyword evidence="2" id="KW-0175">Coiled coil</keyword>
<dbReference type="Proteomes" id="UP001150925">
    <property type="component" value="Unassembled WGS sequence"/>
</dbReference>
<feature type="domain" description="LSO1/LSO2" evidence="5">
    <location>
        <begin position="10"/>
        <end position="77"/>
    </location>
</feature>
<dbReference type="EMBL" id="JANBPY010001000">
    <property type="protein sequence ID" value="KAJ1962205.1"/>
    <property type="molecule type" value="Genomic_DNA"/>
</dbReference>
<feature type="compositionally biased region" description="Basic and acidic residues" evidence="3">
    <location>
        <begin position="1"/>
        <end position="38"/>
    </location>
</feature>
<evidence type="ECO:0000259" key="5">
    <source>
        <dbReference type="Pfam" id="PF22048"/>
    </source>
</evidence>
<organism evidence="6 7">
    <name type="scientific">Dispira parvispora</name>
    <dbReference type="NCBI Taxonomy" id="1520584"/>
    <lineage>
        <taxon>Eukaryota</taxon>
        <taxon>Fungi</taxon>
        <taxon>Fungi incertae sedis</taxon>
        <taxon>Zoopagomycota</taxon>
        <taxon>Kickxellomycotina</taxon>
        <taxon>Dimargaritomycetes</taxon>
        <taxon>Dimargaritales</taxon>
        <taxon>Dimargaritaceae</taxon>
        <taxon>Dispira</taxon>
    </lineage>
</organism>
<evidence type="ECO:0000313" key="7">
    <source>
        <dbReference type="Proteomes" id="UP001150925"/>
    </source>
</evidence>
<dbReference type="AlphaFoldDB" id="A0A9W8ANF3"/>
<dbReference type="InterPro" id="IPR054414">
    <property type="entry name" value="Ccdc124/Oxs1_C"/>
</dbReference>
<proteinExistence type="inferred from homology"/>
<dbReference type="InterPro" id="IPR054413">
    <property type="entry name" value="LSO1/2"/>
</dbReference>
<keyword evidence="7" id="KW-1185">Reference proteome</keyword>
<evidence type="ECO:0000256" key="3">
    <source>
        <dbReference type="SAM" id="MobiDB-lite"/>
    </source>
</evidence>
<dbReference type="Pfam" id="PF06244">
    <property type="entry name" value="Ccdc124"/>
    <property type="match status" value="1"/>
</dbReference>
<feature type="domain" description="Coiled-coil" evidence="4">
    <location>
        <begin position="162"/>
        <end position="218"/>
    </location>
</feature>
<dbReference type="GO" id="GO:0003713">
    <property type="term" value="F:transcription coactivator activity"/>
    <property type="evidence" value="ECO:0007669"/>
    <property type="project" value="TreeGrafter"/>
</dbReference>
<dbReference type="Pfam" id="PF22048">
    <property type="entry name" value="LSO1_2-like"/>
    <property type="match status" value="1"/>
</dbReference>
<evidence type="ECO:0008006" key="8">
    <source>
        <dbReference type="Google" id="ProtNLM"/>
    </source>
</evidence>
<gene>
    <name evidence="6" type="ORF">IWQ62_003605</name>
</gene>
<comment type="caution">
    <text evidence="6">The sequence shown here is derived from an EMBL/GenBank/DDBJ whole genome shotgun (WGS) entry which is preliminary data.</text>
</comment>
<feature type="compositionally biased region" description="Basic and acidic residues" evidence="3">
    <location>
        <begin position="47"/>
        <end position="80"/>
    </location>
</feature>
<evidence type="ECO:0000259" key="4">
    <source>
        <dbReference type="Pfam" id="PF06244"/>
    </source>
</evidence>
<evidence type="ECO:0000256" key="2">
    <source>
        <dbReference type="ARBA" id="ARBA00023054"/>
    </source>
</evidence>